<dbReference type="GO" id="GO:0046872">
    <property type="term" value="F:metal ion binding"/>
    <property type="evidence" value="ECO:0007669"/>
    <property type="project" value="UniProtKB-KW"/>
</dbReference>
<evidence type="ECO:0000256" key="3">
    <source>
        <dbReference type="ARBA" id="ARBA00023002"/>
    </source>
</evidence>
<proteinExistence type="inferred from homology"/>
<dbReference type="PANTHER" id="PTHR10543:SF24">
    <property type="entry name" value="CAROTENOID ISOMEROOXYGENASE"/>
    <property type="match status" value="1"/>
</dbReference>
<evidence type="ECO:0000313" key="7">
    <source>
        <dbReference type="Proteomes" id="UP001152795"/>
    </source>
</evidence>
<dbReference type="PANTHER" id="PTHR10543">
    <property type="entry name" value="BETA-CAROTENE DIOXYGENASE"/>
    <property type="match status" value="1"/>
</dbReference>
<dbReference type="Pfam" id="PF03055">
    <property type="entry name" value="RPE65"/>
    <property type="match status" value="1"/>
</dbReference>
<dbReference type="InterPro" id="IPR004294">
    <property type="entry name" value="Carotenoid_Oase"/>
</dbReference>
<protein>
    <submittedName>
        <fullName evidence="6">Beta,beta-carotene 9,10 -oxygenase-like</fullName>
    </submittedName>
</protein>
<keyword evidence="2 5" id="KW-0479">Metal-binding</keyword>
<accession>A0A7D9IGV2</accession>
<gene>
    <name evidence="6" type="ORF">PACLA_8A000886</name>
</gene>
<evidence type="ECO:0000256" key="1">
    <source>
        <dbReference type="ARBA" id="ARBA00006787"/>
    </source>
</evidence>
<evidence type="ECO:0000256" key="2">
    <source>
        <dbReference type="ARBA" id="ARBA00022723"/>
    </source>
</evidence>
<dbReference type="AlphaFoldDB" id="A0A7D9IGV2"/>
<keyword evidence="7" id="KW-1185">Reference proteome</keyword>
<comment type="caution">
    <text evidence="6">The sequence shown here is derived from an EMBL/GenBank/DDBJ whole genome shotgun (WGS) entry which is preliminary data.</text>
</comment>
<comment type="cofactor">
    <cofactor evidence="5">
        <name>Fe(2+)</name>
        <dbReference type="ChEBI" id="CHEBI:29033"/>
    </cofactor>
    <text evidence="5">Binds 1 Fe(2+) ion per subunit.</text>
</comment>
<dbReference type="GO" id="GO:0010436">
    <property type="term" value="F:carotenoid dioxygenase activity"/>
    <property type="evidence" value="ECO:0007669"/>
    <property type="project" value="TreeGrafter"/>
</dbReference>
<feature type="binding site" evidence="5">
    <location>
        <position position="238"/>
    </location>
    <ligand>
        <name>Fe cation</name>
        <dbReference type="ChEBI" id="CHEBI:24875"/>
        <note>catalytic</note>
    </ligand>
</feature>
<evidence type="ECO:0000256" key="4">
    <source>
        <dbReference type="ARBA" id="ARBA00023004"/>
    </source>
</evidence>
<keyword evidence="4 5" id="KW-0408">Iron</keyword>
<reference evidence="6" key="1">
    <citation type="submission" date="2020-04" db="EMBL/GenBank/DDBJ databases">
        <authorList>
            <person name="Alioto T."/>
            <person name="Alioto T."/>
            <person name="Gomez Garrido J."/>
        </authorList>
    </citation>
    <scope>NUCLEOTIDE SEQUENCE</scope>
    <source>
        <strain evidence="6">A484AB</strain>
    </source>
</reference>
<feature type="binding site" evidence="5">
    <location>
        <position position="497"/>
    </location>
    <ligand>
        <name>Fe cation</name>
        <dbReference type="ChEBI" id="CHEBI:24875"/>
        <note>catalytic</note>
    </ligand>
</feature>
<organism evidence="6 7">
    <name type="scientific">Paramuricea clavata</name>
    <name type="common">Red gorgonian</name>
    <name type="synonym">Violescent sea-whip</name>
    <dbReference type="NCBI Taxonomy" id="317549"/>
    <lineage>
        <taxon>Eukaryota</taxon>
        <taxon>Metazoa</taxon>
        <taxon>Cnidaria</taxon>
        <taxon>Anthozoa</taxon>
        <taxon>Octocorallia</taxon>
        <taxon>Malacalcyonacea</taxon>
        <taxon>Plexauridae</taxon>
        <taxon>Paramuricea</taxon>
    </lineage>
</organism>
<keyword evidence="3" id="KW-0560">Oxidoreductase</keyword>
<dbReference type="EMBL" id="CACRXK020005218">
    <property type="protein sequence ID" value="CAB4005490.1"/>
    <property type="molecule type" value="Genomic_DNA"/>
</dbReference>
<dbReference type="Proteomes" id="UP001152795">
    <property type="component" value="Unassembled WGS sequence"/>
</dbReference>
<comment type="similarity">
    <text evidence="1">Belongs to the carotenoid oxygenase family.</text>
</comment>
<evidence type="ECO:0000256" key="5">
    <source>
        <dbReference type="PIRSR" id="PIRSR604294-1"/>
    </source>
</evidence>
<dbReference type="GO" id="GO:0003834">
    <property type="term" value="F:beta-carotene 15,15'-dioxygenase activity"/>
    <property type="evidence" value="ECO:0007669"/>
    <property type="project" value="TreeGrafter"/>
</dbReference>
<dbReference type="GO" id="GO:0016121">
    <property type="term" value="P:carotene catabolic process"/>
    <property type="evidence" value="ECO:0007669"/>
    <property type="project" value="TreeGrafter"/>
</dbReference>
<sequence length="518" mass="58826">MDELFQTAPETPERVPADVQGTIPDWINGTLLRNAPAKFEFGQHAYKHWFDGQALLHSFTIEKGEVSYHSKYLETKAFTRGNEQKRIVYAEFGTAEVPDPCKNIFARFFSYFWPSKLFKRSDNTSVSVFSMKGKIFANGDSPFMNEIDPDTLQVLGVANTTTDIVIESARLVYACAHPHEETDGNIYHMMTSVGLQPCYNIVQVPPTEQANQIETETPLEGAKIIATIKPHKSTTYHHSFGITPNYFIFVENPFSISTYEVLRMRFDQSCFHNCMHWDPSELSRFYLVERKSGECVGSYEAYSFFSFHHVNAYEDNDGQVVADLCCYPDASIMDLFYLHHLRNSKIDKVTENFANAEVRRYRLPIPGKAVSRSHSPRLPYEILGSDLEMPGINYRFNGQQYRYIYGTGPYEHGHFLDQLAKLDTVSKVKKTWYEPGCFPSEPVFIERPGAKDEDDGVVLSGVVGTGGQRSFLLVLDAANFTELARAIIPSHLPQSSHGCFIPNLSSRLQAKKPEPNYK</sequence>
<dbReference type="OrthoDB" id="407010at2759"/>
<name>A0A7D9IGV2_PARCT</name>
<evidence type="ECO:0000313" key="6">
    <source>
        <dbReference type="EMBL" id="CAB4005490.1"/>
    </source>
</evidence>
<feature type="binding site" evidence="5">
    <location>
        <position position="308"/>
    </location>
    <ligand>
        <name>Fe cation</name>
        <dbReference type="ChEBI" id="CHEBI:24875"/>
        <note>catalytic</note>
    </ligand>
</feature>
<feature type="binding site" evidence="5">
    <location>
        <position position="177"/>
    </location>
    <ligand>
        <name>Fe cation</name>
        <dbReference type="ChEBI" id="CHEBI:24875"/>
        <note>catalytic</note>
    </ligand>
</feature>